<dbReference type="PANTHER" id="PTHR42928:SF5">
    <property type="entry name" value="BLR1237 PROTEIN"/>
    <property type="match status" value="1"/>
</dbReference>
<comment type="similarity">
    <text evidence="1">Belongs to the UPF0065 (bug) family.</text>
</comment>
<sequence length="319" mass="32981">MNRILGILLCVGAACLSGLASAQDFPTKRVTIVIPFTPAGSNDTIGRYLADGLAKLWSTPVVVENKPGAGSAIGSAHVAQSRPDGYTLLFVSGTFTTNAATQSNLPFDPVKDLKPVGMGALGQMVIVTGSRVPVNNLADLAKAAKTQKIFYGTTGVGSSTQFAGELLNDVAGIKMEPVHYKGGTDALVDMAGGRLDVYVGTVTQVLSSVASNKAKPIAIASKTRSKAMPDVPTVAEAGFAGAEADIWWGVFAPSGTPDAVVTKINQGINTVMGSPEATEFLAKHGAMPAAMSVAAFGDHVTKELAKWRELAVKHNIKAD</sequence>
<dbReference type="RefSeq" id="WP_110378557.1">
    <property type="nucleotide sequence ID" value="NZ_JAHBRY010000002.1"/>
</dbReference>
<reference evidence="3 4" key="1">
    <citation type="submission" date="2018-05" db="EMBL/GenBank/DDBJ databases">
        <title>Genomic Encyclopedia of Type Strains, Phase IV (KMG-IV): sequencing the most valuable type-strain genomes for metagenomic binning, comparative biology and taxonomic classification.</title>
        <authorList>
            <person name="Goeker M."/>
        </authorList>
    </citation>
    <scope>NUCLEOTIDE SEQUENCE [LARGE SCALE GENOMIC DNA]</scope>
    <source>
        <strain evidence="3 4">DSM 6462</strain>
    </source>
</reference>
<dbReference type="Gene3D" id="3.40.190.10">
    <property type="entry name" value="Periplasmic binding protein-like II"/>
    <property type="match status" value="1"/>
</dbReference>
<dbReference type="OrthoDB" id="7374750at2"/>
<evidence type="ECO:0000256" key="1">
    <source>
        <dbReference type="ARBA" id="ARBA00006987"/>
    </source>
</evidence>
<dbReference type="AlphaFoldDB" id="A0A2V3TS55"/>
<keyword evidence="3" id="KW-0675">Receptor</keyword>
<dbReference type="Pfam" id="PF03401">
    <property type="entry name" value="TctC"/>
    <property type="match status" value="1"/>
</dbReference>
<name>A0A2V3TS55_9HYPH</name>
<dbReference type="PIRSF" id="PIRSF017082">
    <property type="entry name" value="YflP"/>
    <property type="match status" value="1"/>
</dbReference>
<protein>
    <submittedName>
        <fullName evidence="3">Tripartite-type tricarboxylate transporter receptor subunit TctC</fullName>
    </submittedName>
</protein>
<proteinExistence type="inferred from homology"/>
<dbReference type="Proteomes" id="UP000248021">
    <property type="component" value="Unassembled WGS sequence"/>
</dbReference>
<dbReference type="InterPro" id="IPR005064">
    <property type="entry name" value="BUG"/>
</dbReference>
<gene>
    <name evidence="3" type="ORF">C7450_1253</name>
</gene>
<accession>A0A2V3TS55</accession>
<evidence type="ECO:0000313" key="4">
    <source>
        <dbReference type="Proteomes" id="UP000248021"/>
    </source>
</evidence>
<evidence type="ECO:0000256" key="2">
    <source>
        <dbReference type="SAM" id="SignalP"/>
    </source>
</evidence>
<dbReference type="Gene3D" id="3.40.190.150">
    <property type="entry name" value="Bordetella uptake gene, domain 1"/>
    <property type="match status" value="1"/>
</dbReference>
<feature type="chain" id="PRO_5015954873" evidence="2">
    <location>
        <begin position="23"/>
        <end position="319"/>
    </location>
</feature>
<dbReference type="PANTHER" id="PTHR42928">
    <property type="entry name" value="TRICARBOXYLATE-BINDING PROTEIN"/>
    <property type="match status" value="1"/>
</dbReference>
<organism evidence="3 4">
    <name type="scientific">Chelatococcus asaccharovorans</name>
    <dbReference type="NCBI Taxonomy" id="28210"/>
    <lineage>
        <taxon>Bacteria</taxon>
        <taxon>Pseudomonadati</taxon>
        <taxon>Pseudomonadota</taxon>
        <taxon>Alphaproteobacteria</taxon>
        <taxon>Hyphomicrobiales</taxon>
        <taxon>Chelatococcaceae</taxon>
        <taxon>Chelatococcus</taxon>
    </lineage>
</organism>
<dbReference type="EMBL" id="QJJK01000025">
    <property type="protein sequence ID" value="PXW50558.1"/>
    <property type="molecule type" value="Genomic_DNA"/>
</dbReference>
<feature type="signal peptide" evidence="2">
    <location>
        <begin position="1"/>
        <end position="22"/>
    </location>
</feature>
<keyword evidence="4" id="KW-1185">Reference proteome</keyword>
<dbReference type="PROSITE" id="PS51257">
    <property type="entry name" value="PROKAR_LIPOPROTEIN"/>
    <property type="match status" value="1"/>
</dbReference>
<dbReference type="SUPFAM" id="SSF53850">
    <property type="entry name" value="Periplasmic binding protein-like II"/>
    <property type="match status" value="1"/>
</dbReference>
<comment type="caution">
    <text evidence="3">The sequence shown here is derived from an EMBL/GenBank/DDBJ whole genome shotgun (WGS) entry which is preliminary data.</text>
</comment>
<evidence type="ECO:0000313" key="3">
    <source>
        <dbReference type="EMBL" id="PXW50558.1"/>
    </source>
</evidence>
<dbReference type="InterPro" id="IPR042100">
    <property type="entry name" value="Bug_dom1"/>
</dbReference>
<keyword evidence="2" id="KW-0732">Signal</keyword>